<dbReference type="EMBL" id="AMQX01000005">
    <property type="protein sequence ID" value="EKS51458.1"/>
    <property type="molecule type" value="Genomic_DNA"/>
</dbReference>
<dbReference type="Proteomes" id="UP000009352">
    <property type="component" value="Unassembled WGS sequence"/>
</dbReference>
<organism evidence="1 2">
    <name type="scientific">Lacticaseibacillus rhamnosus LRHMDP3</name>
    <dbReference type="NCBI Taxonomy" id="1203259"/>
    <lineage>
        <taxon>Bacteria</taxon>
        <taxon>Bacillati</taxon>
        <taxon>Bacillota</taxon>
        <taxon>Bacilli</taxon>
        <taxon>Lactobacillales</taxon>
        <taxon>Lactobacillaceae</taxon>
        <taxon>Lacticaseibacillus</taxon>
    </lineage>
</organism>
<sequence length="42" mass="5053">MKMLPSFWCDEGSIFKLTNYKEKEEMIKSLNHQMEYFDSEGS</sequence>
<comment type="caution">
    <text evidence="1">The sequence shown here is derived from an EMBL/GenBank/DDBJ whole genome shotgun (WGS) entry which is preliminary data.</text>
</comment>
<protein>
    <submittedName>
        <fullName evidence="1">Uncharacterized protein</fullName>
    </submittedName>
</protein>
<name>A0AB33XVC7_LACRH</name>
<reference evidence="1 2" key="1">
    <citation type="journal article" date="2013" name="Genome Announc.">
        <title>Draft Genome Sequence of Staphylococcus simulans UMC-CNS-990, Isolated from a Case of Chronic Bovine Mastitis.</title>
        <authorList>
            <person name="Calcutt M.J."/>
            <person name="Foecking M.F."/>
            <person name="Hsieh H.Y."/>
            <person name="Perry J."/>
            <person name="Stewart G.C."/>
            <person name="Middleton J.R."/>
        </authorList>
    </citation>
    <scope>NUCLEOTIDE SEQUENCE [LARGE SCALE GENOMIC DNA]</scope>
    <source>
        <strain evidence="1 2">LRHMDP3</strain>
    </source>
</reference>
<accession>A0AB33XVC7</accession>
<proteinExistence type="predicted"/>
<evidence type="ECO:0000313" key="1">
    <source>
        <dbReference type="EMBL" id="EKS51458.1"/>
    </source>
</evidence>
<dbReference type="AlphaFoldDB" id="A0AB33XVC7"/>
<gene>
    <name evidence="1" type="ORF">LRHMDP3_1183</name>
</gene>
<evidence type="ECO:0000313" key="2">
    <source>
        <dbReference type="Proteomes" id="UP000009352"/>
    </source>
</evidence>